<comment type="caution">
    <text evidence="6">The sequence shown here is derived from an EMBL/GenBank/DDBJ whole genome shotgun (WGS) entry which is preliminary data.</text>
</comment>
<dbReference type="EMBL" id="BIFR01000002">
    <property type="protein sequence ID" value="GCE15300.1"/>
    <property type="molecule type" value="Genomic_DNA"/>
</dbReference>
<dbReference type="InterPro" id="IPR012337">
    <property type="entry name" value="RNaseH-like_sf"/>
</dbReference>
<dbReference type="GO" id="GO:0003676">
    <property type="term" value="F:nucleic acid binding"/>
    <property type="evidence" value="ECO:0007669"/>
    <property type="project" value="InterPro"/>
</dbReference>
<evidence type="ECO:0000313" key="6">
    <source>
        <dbReference type="EMBL" id="GCE15300.1"/>
    </source>
</evidence>
<proteinExistence type="predicted"/>
<dbReference type="InterPro" id="IPR013520">
    <property type="entry name" value="Ribonucl_H"/>
</dbReference>
<keyword evidence="7" id="KW-1185">Reference proteome</keyword>
<dbReference type="PANTHER" id="PTHR30231:SF4">
    <property type="entry name" value="PROTEIN NEN2"/>
    <property type="match status" value="1"/>
</dbReference>
<evidence type="ECO:0000256" key="1">
    <source>
        <dbReference type="ARBA" id="ARBA00022722"/>
    </source>
</evidence>
<dbReference type="CDD" id="cd06127">
    <property type="entry name" value="DEDDh"/>
    <property type="match status" value="1"/>
</dbReference>
<dbReference type="OrthoDB" id="156925at2"/>
<dbReference type="Proteomes" id="UP000287352">
    <property type="component" value="Unassembled WGS sequence"/>
</dbReference>
<evidence type="ECO:0000313" key="7">
    <source>
        <dbReference type="Proteomes" id="UP000287352"/>
    </source>
</evidence>
<evidence type="ECO:0000256" key="2">
    <source>
        <dbReference type="ARBA" id="ARBA00022801"/>
    </source>
</evidence>
<dbReference type="PANTHER" id="PTHR30231">
    <property type="entry name" value="DNA POLYMERASE III SUBUNIT EPSILON"/>
    <property type="match status" value="1"/>
</dbReference>
<evidence type="ECO:0000256" key="3">
    <source>
        <dbReference type="ARBA" id="ARBA00022839"/>
    </source>
</evidence>
<reference evidence="7" key="1">
    <citation type="submission" date="2018-12" db="EMBL/GenBank/DDBJ databases">
        <title>Tengunoibacter tsumagoiensis gen. nov., sp. nov., Dictyobacter kobayashii sp. nov., D. alpinus sp. nov., and D. joshuensis sp. nov. and description of Dictyobacteraceae fam. nov. within the order Ktedonobacterales isolated from Tengu-no-mugimeshi.</title>
        <authorList>
            <person name="Wang C.M."/>
            <person name="Zheng Y."/>
            <person name="Sakai Y."/>
            <person name="Toyoda A."/>
            <person name="Minakuchi Y."/>
            <person name="Abe K."/>
            <person name="Yokota A."/>
            <person name="Yabe S."/>
        </authorList>
    </citation>
    <scope>NUCLEOTIDE SEQUENCE [LARGE SCALE GENOMIC DNA]</scope>
    <source>
        <strain evidence="7">Uno3</strain>
    </source>
</reference>
<feature type="region of interest" description="Disordered" evidence="4">
    <location>
        <begin position="335"/>
        <end position="366"/>
    </location>
</feature>
<feature type="domain" description="Exonuclease" evidence="5">
    <location>
        <begin position="165"/>
        <end position="337"/>
    </location>
</feature>
<sequence>MEKKRHVLSQQINGNYTCSVCLGDWKKEPSSLCPGAIRYLYGSWPEHLYTYTQLRRLKLKPLGEPEGCYFIQKAPYIRYLYNIQMAVPRRVPTDRQREAITKMRAALVQTYTCLRCGFYDSSHGRDKHHYLILGHCPGCRWEIQQKERQVEACLWAAEYIKKTSTWVVLDSETTGLGDSDEIIELAIVSASGAVVFSSLIQPQDPARHDLATHIHGITPEMLQTAPTFPEVWPTIKTILRRYRNVLVYNADFDRRLLRLTAERYGYRLPSAKWEDLMQPYAAYHGAWNSYYRSYTWQKLGTACDMLGVETPEGSHRATADAQSALGVLKALAARADSSDKDDSPLKTVALEASPPLGEIENEDHPF</sequence>
<dbReference type="SMART" id="SM00479">
    <property type="entry name" value="EXOIII"/>
    <property type="match status" value="1"/>
</dbReference>
<dbReference type="SUPFAM" id="SSF53098">
    <property type="entry name" value="Ribonuclease H-like"/>
    <property type="match status" value="1"/>
</dbReference>
<keyword evidence="1" id="KW-0540">Nuclease</keyword>
<organism evidence="6 7">
    <name type="scientific">Tengunoibacter tsumagoiensis</name>
    <dbReference type="NCBI Taxonomy" id="2014871"/>
    <lineage>
        <taxon>Bacteria</taxon>
        <taxon>Bacillati</taxon>
        <taxon>Chloroflexota</taxon>
        <taxon>Ktedonobacteria</taxon>
        <taxon>Ktedonobacterales</taxon>
        <taxon>Dictyobacteraceae</taxon>
        <taxon>Tengunoibacter</taxon>
    </lineage>
</organism>
<evidence type="ECO:0000259" key="5">
    <source>
        <dbReference type="SMART" id="SM00479"/>
    </source>
</evidence>
<dbReference type="AlphaFoldDB" id="A0A402A7Z8"/>
<dbReference type="Gene3D" id="3.30.420.10">
    <property type="entry name" value="Ribonuclease H-like superfamily/Ribonuclease H"/>
    <property type="match status" value="1"/>
</dbReference>
<keyword evidence="2" id="KW-0378">Hydrolase</keyword>
<evidence type="ECO:0000256" key="4">
    <source>
        <dbReference type="SAM" id="MobiDB-lite"/>
    </source>
</evidence>
<accession>A0A402A7Z8</accession>
<keyword evidence="3" id="KW-0269">Exonuclease</keyword>
<dbReference type="InterPro" id="IPR036397">
    <property type="entry name" value="RNaseH_sf"/>
</dbReference>
<dbReference type="RefSeq" id="WP_126582781.1">
    <property type="nucleotide sequence ID" value="NZ_BIFR01000002.1"/>
</dbReference>
<dbReference type="GO" id="GO:0008408">
    <property type="term" value="F:3'-5' exonuclease activity"/>
    <property type="evidence" value="ECO:0007669"/>
    <property type="project" value="TreeGrafter"/>
</dbReference>
<protein>
    <recommendedName>
        <fullName evidence="5">Exonuclease domain-containing protein</fullName>
    </recommendedName>
</protein>
<dbReference type="Pfam" id="PF00929">
    <property type="entry name" value="RNase_T"/>
    <property type="match status" value="1"/>
</dbReference>
<name>A0A402A7Z8_9CHLR</name>
<gene>
    <name evidence="6" type="ORF">KTT_51590</name>
</gene>